<dbReference type="AlphaFoldDB" id="X1IZC5"/>
<dbReference type="Gene3D" id="2.60.40.1120">
    <property type="entry name" value="Carboxypeptidase-like, regulatory domain"/>
    <property type="match status" value="1"/>
</dbReference>
<evidence type="ECO:0008006" key="2">
    <source>
        <dbReference type="Google" id="ProtNLM"/>
    </source>
</evidence>
<gene>
    <name evidence="1" type="ORF">S03H2_43993</name>
</gene>
<dbReference type="SUPFAM" id="SSF49464">
    <property type="entry name" value="Carboxypeptidase regulatory domain-like"/>
    <property type="match status" value="2"/>
</dbReference>
<organism evidence="1">
    <name type="scientific">marine sediment metagenome</name>
    <dbReference type="NCBI Taxonomy" id="412755"/>
    <lineage>
        <taxon>unclassified sequences</taxon>
        <taxon>metagenomes</taxon>
        <taxon>ecological metagenomes</taxon>
    </lineage>
</organism>
<accession>X1IZC5</accession>
<dbReference type="InterPro" id="IPR008969">
    <property type="entry name" value="CarboxyPept-like_regulatory"/>
</dbReference>
<proteinExistence type="predicted"/>
<protein>
    <recommendedName>
        <fullName evidence="2">Carboxypeptidase regulatory-like domain-containing protein</fullName>
    </recommendedName>
</protein>
<evidence type="ECO:0000313" key="1">
    <source>
        <dbReference type="EMBL" id="GAH74595.1"/>
    </source>
</evidence>
<feature type="non-terminal residue" evidence="1">
    <location>
        <position position="1"/>
    </location>
</feature>
<comment type="caution">
    <text evidence="1">The sequence shown here is derived from an EMBL/GenBank/DDBJ whole genome shotgun (WGS) entry which is preliminary data.</text>
</comment>
<dbReference type="EMBL" id="BARU01027487">
    <property type="protein sequence ID" value="GAH74595.1"/>
    <property type="molecule type" value="Genomic_DNA"/>
</dbReference>
<name>X1IZC5_9ZZZZ</name>
<reference evidence="1" key="1">
    <citation type="journal article" date="2014" name="Front. Microbiol.">
        <title>High frequency of phylogenetically diverse reductive dehalogenase-homologous genes in deep subseafloor sedimentary metagenomes.</title>
        <authorList>
            <person name="Kawai M."/>
            <person name="Futagami T."/>
            <person name="Toyoda A."/>
            <person name="Takaki Y."/>
            <person name="Nishi S."/>
            <person name="Hori S."/>
            <person name="Arai W."/>
            <person name="Tsubouchi T."/>
            <person name="Morono Y."/>
            <person name="Uchiyama I."/>
            <person name="Ito T."/>
            <person name="Fujiyama A."/>
            <person name="Inagaki F."/>
            <person name="Takami H."/>
        </authorList>
    </citation>
    <scope>NUCLEOTIDE SEQUENCE</scope>
    <source>
        <strain evidence="1">Expedition CK06-06</strain>
    </source>
</reference>
<sequence>ELEFIAWGIYIGESDAEGKVELPMLPPGLELKVQAETKGLDLASEWPEAVTLEPGETRDMGVLTINVAGRSVSGVVRDADKDVPAPKALVADLHTGRETLTDERGRFELSRLHLKRPALLLARDSTWRFYVLREVDPEKQQTVDLLLRPLASVEGYVVNQQWQPVAGAEVVARMGGRLDPRWTAAGDRYLPPRPETRTDKEGHYHLRSLLHGMLYVIHAEADGATGFLELTAEGGRPMAVADLVIWAQQPIPD</sequence>